<name>A0A917GPJ4_9FLAO</name>
<keyword evidence="2" id="KW-0472">Membrane</keyword>
<keyword evidence="2" id="KW-1133">Transmembrane helix</keyword>
<dbReference type="Pfam" id="PF13181">
    <property type="entry name" value="TPR_8"/>
    <property type="match status" value="1"/>
</dbReference>
<dbReference type="EMBL" id="BMFQ01000003">
    <property type="protein sequence ID" value="GGG52775.1"/>
    <property type="molecule type" value="Genomic_DNA"/>
</dbReference>
<dbReference type="SUPFAM" id="SSF55874">
    <property type="entry name" value="ATPase domain of HSP90 chaperone/DNA topoisomerase II/histidine kinase"/>
    <property type="match status" value="1"/>
</dbReference>
<dbReference type="SMART" id="SM00028">
    <property type="entry name" value="TPR"/>
    <property type="match status" value="2"/>
</dbReference>
<evidence type="ECO:0000313" key="5">
    <source>
        <dbReference type="Proteomes" id="UP000625976"/>
    </source>
</evidence>
<dbReference type="PANTHER" id="PTHR10098:SF112">
    <property type="entry name" value="SLR0380 PROTEIN"/>
    <property type="match status" value="1"/>
</dbReference>
<dbReference type="PANTHER" id="PTHR10098">
    <property type="entry name" value="RAPSYN-RELATED"/>
    <property type="match status" value="1"/>
</dbReference>
<feature type="transmembrane region" description="Helical" evidence="2">
    <location>
        <begin position="339"/>
        <end position="358"/>
    </location>
</feature>
<dbReference type="SUPFAM" id="SSF48452">
    <property type="entry name" value="TPR-like"/>
    <property type="match status" value="1"/>
</dbReference>
<feature type="repeat" description="TPR" evidence="1">
    <location>
        <begin position="118"/>
        <end position="151"/>
    </location>
</feature>
<dbReference type="PROSITE" id="PS50293">
    <property type="entry name" value="TPR_REGION"/>
    <property type="match status" value="1"/>
</dbReference>
<keyword evidence="3" id="KW-0732">Signal</keyword>
<dbReference type="AlphaFoldDB" id="A0A917GPJ4"/>
<reference evidence="4" key="1">
    <citation type="journal article" date="2014" name="Int. J. Syst. Evol. Microbiol.">
        <title>Complete genome sequence of Corynebacterium casei LMG S-19264T (=DSM 44701T), isolated from a smear-ripened cheese.</title>
        <authorList>
            <consortium name="US DOE Joint Genome Institute (JGI-PGF)"/>
            <person name="Walter F."/>
            <person name="Albersmeier A."/>
            <person name="Kalinowski J."/>
            <person name="Ruckert C."/>
        </authorList>
    </citation>
    <scope>NUCLEOTIDE SEQUENCE</scope>
    <source>
        <strain evidence="4">CGMCC 1.12751</strain>
    </source>
</reference>
<dbReference type="Gene3D" id="1.25.40.10">
    <property type="entry name" value="Tetratricopeptide repeat domain"/>
    <property type="match status" value="1"/>
</dbReference>
<evidence type="ECO:0000256" key="3">
    <source>
        <dbReference type="SAM" id="SignalP"/>
    </source>
</evidence>
<proteinExistence type="predicted"/>
<evidence type="ECO:0008006" key="6">
    <source>
        <dbReference type="Google" id="ProtNLM"/>
    </source>
</evidence>
<feature type="signal peptide" evidence="3">
    <location>
        <begin position="1"/>
        <end position="21"/>
    </location>
</feature>
<gene>
    <name evidence="4" type="ORF">GCM10010976_24840</name>
</gene>
<reference evidence="4" key="2">
    <citation type="submission" date="2020-09" db="EMBL/GenBank/DDBJ databases">
        <authorList>
            <person name="Sun Q."/>
            <person name="Zhou Y."/>
        </authorList>
    </citation>
    <scope>NUCLEOTIDE SEQUENCE</scope>
    <source>
        <strain evidence="4">CGMCC 1.12751</strain>
    </source>
</reference>
<comment type="caution">
    <text evidence="4">The sequence shown here is derived from an EMBL/GenBank/DDBJ whole genome shotgun (WGS) entry which is preliminary data.</text>
</comment>
<sequence>MTFQLKFFLFLSITFVTNGFAFNNFEQQKPVDSAAYYYHKIIKPDSKADLVKAFVYYQNKKDENIKQKDTLNTIYSLRQIAIIQNKLGILYDSETTAIEALFLAERLPLNQTSKESRVGIYNHLGRVYNEMQDYDNAIIYYQKALALAETQQQQLVLRNNIAYAQLKRHKFLLAQQEFEAIYKESKALNDSVNMARTLNNLGIVKGELQDKEAMIDFKEALNIRLALGNNSDILGSYYDLSEYYKKEGDLIQAAYYAKEAYRLAKISENPNHLTHALSLLMSLKDDPDVILYDRMMDSIQTVNLLVEGKYASKKYALAKQEALANERLLELEKEKNLKYLYAFLALIVLGIGIVILFFQKHHHKKQKQLEIYNTELRISKKVHDEVANDVYHIMNKLQHNDGDKHLILDHLEIVYNKTRDISREHQEINVTEDFKSILSDLIIYYKNNEVNILTKDISKIEWSTLKAHKKVAVYRVLQELLTNMKKHSQASLVVLNFKQNSHSIFIDYKDNGVGCNLKIQNGLQNAENRMHTINGSITFQSELKQGFHAVITV</sequence>
<feature type="chain" id="PRO_5037736525" description="Tetratricopeptide repeat protein" evidence="3">
    <location>
        <begin position="22"/>
        <end position="553"/>
    </location>
</feature>
<dbReference type="InterPro" id="IPR011990">
    <property type="entry name" value="TPR-like_helical_dom_sf"/>
</dbReference>
<dbReference type="Gene3D" id="3.30.565.10">
    <property type="entry name" value="Histidine kinase-like ATPase, C-terminal domain"/>
    <property type="match status" value="1"/>
</dbReference>
<protein>
    <recommendedName>
        <fullName evidence="6">Tetratricopeptide repeat protein</fullName>
    </recommendedName>
</protein>
<keyword evidence="5" id="KW-1185">Reference proteome</keyword>
<evidence type="ECO:0000256" key="1">
    <source>
        <dbReference type="PROSITE-ProRule" id="PRU00339"/>
    </source>
</evidence>
<dbReference type="InterPro" id="IPR036890">
    <property type="entry name" value="HATPase_C_sf"/>
</dbReference>
<evidence type="ECO:0000256" key="2">
    <source>
        <dbReference type="SAM" id="Phobius"/>
    </source>
</evidence>
<organism evidence="4 5">
    <name type="scientific">Bizionia arctica</name>
    <dbReference type="NCBI Taxonomy" id="1495645"/>
    <lineage>
        <taxon>Bacteria</taxon>
        <taxon>Pseudomonadati</taxon>
        <taxon>Bacteroidota</taxon>
        <taxon>Flavobacteriia</taxon>
        <taxon>Flavobacteriales</taxon>
        <taxon>Flavobacteriaceae</taxon>
        <taxon>Bizionia</taxon>
    </lineage>
</organism>
<keyword evidence="2" id="KW-0812">Transmembrane</keyword>
<evidence type="ECO:0000313" key="4">
    <source>
        <dbReference type="EMBL" id="GGG52775.1"/>
    </source>
</evidence>
<accession>A0A917GPJ4</accession>
<dbReference type="PROSITE" id="PS50005">
    <property type="entry name" value="TPR"/>
    <property type="match status" value="1"/>
</dbReference>
<dbReference type="Proteomes" id="UP000625976">
    <property type="component" value="Unassembled WGS sequence"/>
</dbReference>
<dbReference type="RefSeq" id="WP_188465355.1">
    <property type="nucleotide sequence ID" value="NZ_BMFQ01000003.1"/>
</dbReference>
<keyword evidence="1" id="KW-0802">TPR repeat</keyword>
<dbReference type="InterPro" id="IPR019734">
    <property type="entry name" value="TPR_rpt"/>
</dbReference>